<organism evidence="5 6">
    <name type="scientific">Burkholderia pseudomallei</name>
    <name type="common">Pseudomonas pseudomallei</name>
    <dbReference type="NCBI Taxonomy" id="28450"/>
    <lineage>
        <taxon>Bacteria</taxon>
        <taxon>Pseudomonadati</taxon>
        <taxon>Pseudomonadota</taxon>
        <taxon>Betaproteobacteria</taxon>
        <taxon>Burkholderiales</taxon>
        <taxon>Burkholderiaceae</taxon>
        <taxon>Burkholderia</taxon>
        <taxon>pseudomallei group</taxon>
    </lineage>
</organism>
<evidence type="ECO:0000313" key="5">
    <source>
        <dbReference type="EMBL" id="KGX17175.1"/>
    </source>
</evidence>
<evidence type="ECO:0000313" key="6">
    <source>
        <dbReference type="Proteomes" id="UP000030475"/>
    </source>
</evidence>
<dbReference type="InterPro" id="IPR008397">
    <property type="entry name" value="Alginate_lyase_dom"/>
</dbReference>
<dbReference type="InterPro" id="IPR008929">
    <property type="entry name" value="Chondroitin_lyas"/>
</dbReference>
<protein>
    <submittedName>
        <fullName evidence="5">Alginate lyase family protein</fullName>
    </submittedName>
</protein>
<comment type="caution">
    <text evidence="5">The sequence shown here is derived from an EMBL/GenBank/DDBJ whole genome shotgun (WGS) entry which is preliminary data.</text>
</comment>
<feature type="domain" description="Alginate lyase" evidence="4">
    <location>
        <begin position="187"/>
        <end position="326"/>
    </location>
</feature>
<evidence type="ECO:0000259" key="4">
    <source>
        <dbReference type="Pfam" id="PF05426"/>
    </source>
</evidence>
<dbReference type="AlphaFoldDB" id="A0AA40MH38"/>
<feature type="signal peptide" evidence="3">
    <location>
        <begin position="1"/>
        <end position="26"/>
    </location>
</feature>
<reference evidence="5 6" key="1">
    <citation type="submission" date="2014-08" db="EMBL/GenBank/DDBJ databases">
        <authorList>
            <person name="Bunnell A."/>
            <person name="Chain P.S."/>
            <person name="Chertkov O."/>
            <person name="Currie B.J."/>
            <person name="Daligault H.E."/>
            <person name="Davenport K.W."/>
            <person name="Davis C."/>
            <person name="Gleasner C.D."/>
            <person name="Johnson S.L."/>
            <person name="Kaestli M."/>
            <person name="Koren S."/>
            <person name="Kunde Y.A."/>
            <person name="Mayo M."/>
            <person name="McMurry K.K."/>
            <person name="Price E.P."/>
            <person name="Reitenga K.G."/>
            <person name="Robison R."/>
            <person name="Rosovitz M.J."/>
            <person name="Sarovich D.S."/>
            <person name="Teshima H."/>
        </authorList>
    </citation>
    <scope>NUCLEOTIDE SEQUENCE [LARGE SCALE GENOMIC DNA]</scope>
    <source>
        <strain evidence="5 6">MSHR44</strain>
    </source>
</reference>
<dbReference type="EMBL" id="JQIM01000007">
    <property type="protein sequence ID" value="KGX17175.1"/>
    <property type="molecule type" value="Genomic_DNA"/>
</dbReference>
<feature type="chain" id="PRO_5041449563" evidence="3">
    <location>
        <begin position="27"/>
        <end position="505"/>
    </location>
</feature>
<evidence type="ECO:0000256" key="2">
    <source>
        <dbReference type="ARBA" id="ARBA00023239"/>
    </source>
</evidence>
<keyword evidence="2 5" id="KW-0456">Lyase</keyword>
<dbReference type="RefSeq" id="WP_196217380.1">
    <property type="nucleotide sequence ID" value="NZ_KN323090.1"/>
</dbReference>
<accession>A0AA40MH38</accession>
<evidence type="ECO:0000256" key="1">
    <source>
        <dbReference type="ARBA" id="ARBA00022729"/>
    </source>
</evidence>
<name>A0AA40MH38_BURPE</name>
<gene>
    <name evidence="5" type="ORF">Y036_6144</name>
</gene>
<dbReference type="GO" id="GO:0016829">
    <property type="term" value="F:lyase activity"/>
    <property type="evidence" value="ECO:0007669"/>
    <property type="project" value="UniProtKB-KW"/>
</dbReference>
<keyword evidence="1 3" id="KW-0732">Signal</keyword>
<proteinExistence type="predicted"/>
<dbReference type="SUPFAM" id="SSF48230">
    <property type="entry name" value="Chondroitin AC/alginate lyase"/>
    <property type="match status" value="1"/>
</dbReference>
<dbReference type="Gene3D" id="1.50.10.100">
    <property type="entry name" value="Chondroitin AC/alginate lyase"/>
    <property type="match status" value="1"/>
</dbReference>
<dbReference type="GO" id="GO:0042597">
    <property type="term" value="C:periplasmic space"/>
    <property type="evidence" value="ECO:0007669"/>
    <property type="project" value="InterPro"/>
</dbReference>
<dbReference type="Proteomes" id="UP000030475">
    <property type="component" value="Unassembled WGS sequence"/>
</dbReference>
<dbReference type="Pfam" id="PF05426">
    <property type="entry name" value="Alginate_lyase"/>
    <property type="match status" value="1"/>
</dbReference>
<sequence length="505" mass="53494">MSLRLSIRSTAAALALMLLAVTNVFAQSAGFAVNGRPSTGTILQGGSTTYTAVSVGSNGFAGTVQLSLSGLPAGATASFSPTSVSGPWAVSILTVNASGTTPTGVYPLTITGVSGNNVQTATVQLDVRSTVNFSHPGVLLNTSQLNAVASNVNASVYPWQSAFVNASGSRLGALTYTPSPQISVDTGNSTQTNALISDSQAAYTQALLWYITRNTVYADNAIKIMNAWASTFTGGFSGSNAMNVATWTGDVWPRAAEIIRYTYVDTSGNSIWAASDIAAFKSFLATWYVPLVTQGRPFGYYGGNLNSSSAAASINIGVFNDDAQTFLRGIWMWRYTLPAYIYMTSDGPTPLPPVNWSAANSTTSNLGTLWYNQNQLVDGLSQETCRDLGHVRWGFAALANGAETAYLQGFNVYSESTLGTPNTSRLQSGLEFDATYLNGASVPTWLCSGTISLGNSVATGELAYNDLVNRWTLSLPQMNTYLSANRPTGASYFMNWETLTHFSNP</sequence>
<evidence type="ECO:0000256" key="3">
    <source>
        <dbReference type="SAM" id="SignalP"/>
    </source>
</evidence>